<comment type="caution">
    <text evidence="5">The sequence shown here is derived from an EMBL/GenBank/DDBJ whole genome shotgun (WGS) entry which is preliminary data.</text>
</comment>
<dbReference type="InterPro" id="IPR020476">
    <property type="entry name" value="Nudix_hydrolase"/>
</dbReference>
<dbReference type="PROSITE" id="PS51462">
    <property type="entry name" value="NUDIX"/>
    <property type="match status" value="1"/>
</dbReference>
<dbReference type="PRINTS" id="PR00502">
    <property type="entry name" value="NUDIXFAMILY"/>
</dbReference>
<protein>
    <submittedName>
        <fullName evidence="5">NUDIX hydrolase</fullName>
    </submittedName>
</protein>
<dbReference type="Gene3D" id="3.90.79.10">
    <property type="entry name" value="Nucleoside Triphosphate Pyrophosphohydrolase"/>
    <property type="match status" value="1"/>
</dbReference>
<dbReference type="EMBL" id="BIFS01000001">
    <property type="protein sequence ID" value="GCE17385.1"/>
    <property type="molecule type" value="Genomic_DNA"/>
</dbReference>
<evidence type="ECO:0000259" key="4">
    <source>
        <dbReference type="PROSITE" id="PS51462"/>
    </source>
</evidence>
<keyword evidence="2 3" id="KW-0378">Hydrolase</keyword>
<sequence>MKILYGDRIGAQGVLNMGTSAIIYDATHQKILLTRRSDNGRWCIPGGRMEVGESVSEACIREIHEETGLQVKIKRLVGIYSSPHMLLEYADGNRYQVVNHSFEAETTGGQLGLSDETTEVGYFSPSEILQMDVLEHHLQRIQDALANQPLPVIQ</sequence>
<dbReference type="PANTHER" id="PTHR43736:SF1">
    <property type="entry name" value="DIHYDRONEOPTERIN TRIPHOSPHATE DIPHOSPHATASE"/>
    <property type="match status" value="1"/>
</dbReference>
<evidence type="ECO:0000313" key="6">
    <source>
        <dbReference type="Proteomes" id="UP000287188"/>
    </source>
</evidence>
<dbReference type="InterPro" id="IPR015797">
    <property type="entry name" value="NUDIX_hydrolase-like_dom_sf"/>
</dbReference>
<dbReference type="GO" id="GO:0016787">
    <property type="term" value="F:hydrolase activity"/>
    <property type="evidence" value="ECO:0007669"/>
    <property type="project" value="UniProtKB-KW"/>
</dbReference>
<dbReference type="PROSITE" id="PS00893">
    <property type="entry name" value="NUDIX_BOX"/>
    <property type="match status" value="1"/>
</dbReference>
<organism evidence="5 6">
    <name type="scientific">Dictyobacter kobayashii</name>
    <dbReference type="NCBI Taxonomy" id="2014872"/>
    <lineage>
        <taxon>Bacteria</taxon>
        <taxon>Bacillati</taxon>
        <taxon>Chloroflexota</taxon>
        <taxon>Ktedonobacteria</taxon>
        <taxon>Ktedonobacterales</taxon>
        <taxon>Dictyobacteraceae</taxon>
        <taxon>Dictyobacter</taxon>
    </lineage>
</organism>
<comment type="similarity">
    <text evidence="1 3">Belongs to the Nudix hydrolase family.</text>
</comment>
<dbReference type="InterPro" id="IPR000086">
    <property type="entry name" value="NUDIX_hydrolase_dom"/>
</dbReference>
<dbReference type="Pfam" id="PF00293">
    <property type="entry name" value="NUDIX"/>
    <property type="match status" value="1"/>
</dbReference>
<gene>
    <name evidence="5" type="ORF">KDK_11850</name>
</gene>
<evidence type="ECO:0000256" key="3">
    <source>
        <dbReference type="RuleBase" id="RU003476"/>
    </source>
</evidence>
<evidence type="ECO:0000256" key="1">
    <source>
        <dbReference type="ARBA" id="ARBA00005582"/>
    </source>
</evidence>
<evidence type="ECO:0000313" key="5">
    <source>
        <dbReference type="EMBL" id="GCE17385.1"/>
    </source>
</evidence>
<proteinExistence type="inferred from homology"/>
<dbReference type="SUPFAM" id="SSF55811">
    <property type="entry name" value="Nudix"/>
    <property type="match status" value="1"/>
</dbReference>
<dbReference type="PANTHER" id="PTHR43736">
    <property type="entry name" value="ADP-RIBOSE PYROPHOSPHATASE"/>
    <property type="match status" value="1"/>
</dbReference>
<dbReference type="InterPro" id="IPR020084">
    <property type="entry name" value="NUDIX_hydrolase_CS"/>
</dbReference>
<dbReference type="Proteomes" id="UP000287188">
    <property type="component" value="Unassembled WGS sequence"/>
</dbReference>
<name>A0A402AE61_9CHLR</name>
<keyword evidence="6" id="KW-1185">Reference proteome</keyword>
<accession>A0A402AE61</accession>
<dbReference type="AlphaFoldDB" id="A0A402AE61"/>
<reference evidence="6" key="1">
    <citation type="submission" date="2018-12" db="EMBL/GenBank/DDBJ databases">
        <title>Tengunoibacter tsumagoiensis gen. nov., sp. nov., Dictyobacter kobayashii sp. nov., D. alpinus sp. nov., and D. joshuensis sp. nov. and description of Dictyobacteraceae fam. nov. within the order Ktedonobacterales isolated from Tengu-no-mugimeshi.</title>
        <authorList>
            <person name="Wang C.M."/>
            <person name="Zheng Y."/>
            <person name="Sakai Y."/>
            <person name="Toyoda A."/>
            <person name="Minakuchi Y."/>
            <person name="Abe K."/>
            <person name="Yokota A."/>
            <person name="Yabe S."/>
        </authorList>
    </citation>
    <scope>NUCLEOTIDE SEQUENCE [LARGE SCALE GENOMIC DNA]</scope>
    <source>
        <strain evidence="6">Uno11</strain>
    </source>
</reference>
<evidence type="ECO:0000256" key="2">
    <source>
        <dbReference type="ARBA" id="ARBA00022801"/>
    </source>
</evidence>
<feature type="domain" description="Nudix hydrolase" evidence="4">
    <location>
        <begin position="14"/>
        <end position="146"/>
    </location>
</feature>